<dbReference type="Gene3D" id="1.10.630.10">
    <property type="entry name" value="Cytochrome P450"/>
    <property type="match status" value="1"/>
</dbReference>
<evidence type="ECO:0000313" key="3">
    <source>
        <dbReference type="EMBL" id="CAD6213420.1"/>
    </source>
</evidence>
<name>A0A811MQE2_9POAL</name>
<evidence type="ECO:0000256" key="1">
    <source>
        <dbReference type="PIRSR" id="PIRSR602401-1"/>
    </source>
</evidence>
<dbReference type="GO" id="GO:0020037">
    <property type="term" value="F:heme binding"/>
    <property type="evidence" value="ECO:0007669"/>
    <property type="project" value="InterPro"/>
</dbReference>
<keyword evidence="2" id="KW-0503">Monooxygenase</keyword>
<evidence type="ECO:0008006" key="5">
    <source>
        <dbReference type="Google" id="ProtNLM"/>
    </source>
</evidence>
<gene>
    <name evidence="3" type="ORF">NCGR_LOCUS8991</name>
</gene>
<dbReference type="GO" id="GO:0005506">
    <property type="term" value="F:iron ion binding"/>
    <property type="evidence" value="ECO:0007669"/>
    <property type="project" value="InterPro"/>
</dbReference>
<keyword evidence="1 2" id="KW-0479">Metal-binding</keyword>
<keyword evidence="2" id="KW-0560">Oxidoreductase</keyword>
<dbReference type="Pfam" id="PF00067">
    <property type="entry name" value="p450"/>
    <property type="match status" value="1"/>
</dbReference>
<dbReference type="AlphaFoldDB" id="A0A811MQE2"/>
<dbReference type="InterPro" id="IPR001128">
    <property type="entry name" value="Cyt_P450"/>
</dbReference>
<sequence length="189" mass="20840">MNKPDVIHKAMEELDTVVGKERLVQESDICSLNYLKSCIREAFRLHPYHAINAPRVAMEDTTVAGYLIPKDSHVIVSRIGLGKNPRVWPEPLEFRPERHLNDGVGVVVLAEPDLRFVTFGTGRRGCPGVSLGTSFTMLLFARLLQGFSWTKPPGAGTVSLQESPTSLALAAPLVLQAKPRLAAHLYMEN</sequence>
<dbReference type="PRINTS" id="PR00385">
    <property type="entry name" value="P450"/>
</dbReference>
<dbReference type="PANTHER" id="PTHR47949">
    <property type="entry name" value="CYTOCHROME P450 703A2-RELATED-RELATED"/>
    <property type="match status" value="1"/>
</dbReference>
<dbReference type="PROSITE" id="PS00086">
    <property type="entry name" value="CYTOCHROME_P450"/>
    <property type="match status" value="1"/>
</dbReference>
<dbReference type="PANTHER" id="PTHR47949:SF4">
    <property type="entry name" value="TYROSINE N-MONOOXYGENASE"/>
    <property type="match status" value="1"/>
</dbReference>
<dbReference type="GO" id="GO:0004497">
    <property type="term" value="F:monooxygenase activity"/>
    <property type="evidence" value="ECO:0007669"/>
    <property type="project" value="UniProtKB-KW"/>
</dbReference>
<keyword evidence="1 2" id="KW-0408">Iron</keyword>
<reference evidence="3" key="1">
    <citation type="submission" date="2020-10" db="EMBL/GenBank/DDBJ databases">
        <authorList>
            <person name="Han B."/>
            <person name="Lu T."/>
            <person name="Zhao Q."/>
            <person name="Huang X."/>
            <person name="Zhao Y."/>
        </authorList>
    </citation>
    <scope>NUCLEOTIDE SEQUENCE</scope>
</reference>
<feature type="binding site" description="axial binding residue" evidence="1">
    <location>
        <position position="126"/>
    </location>
    <ligand>
        <name>heme</name>
        <dbReference type="ChEBI" id="CHEBI:30413"/>
    </ligand>
    <ligandPart>
        <name>Fe</name>
        <dbReference type="ChEBI" id="CHEBI:18248"/>
    </ligandPart>
</feature>
<dbReference type="Proteomes" id="UP000604825">
    <property type="component" value="Unassembled WGS sequence"/>
</dbReference>
<dbReference type="InterPro" id="IPR051382">
    <property type="entry name" value="CYP450_AA/FA_Hydroxylases"/>
</dbReference>
<comment type="cofactor">
    <cofactor evidence="1">
        <name>heme</name>
        <dbReference type="ChEBI" id="CHEBI:30413"/>
    </cofactor>
</comment>
<evidence type="ECO:0000313" key="4">
    <source>
        <dbReference type="Proteomes" id="UP000604825"/>
    </source>
</evidence>
<dbReference type="InterPro" id="IPR017972">
    <property type="entry name" value="Cyt_P450_CS"/>
</dbReference>
<dbReference type="InterPro" id="IPR036396">
    <property type="entry name" value="Cyt_P450_sf"/>
</dbReference>
<proteinExistence type="inferred from homology"/>
<dbReference type="EMBL" id="CAJGYO010000002">
    <property type="protein sequence ID" value="CAD6213420.1"/>
    <property type="molecule type" value="Genomic_DNA"/>
</dbReference>
<comment type="caution">
    <text evidence="3">The sequence shown here is derived from an EMBL/GenBank/DDBJ whole genome shotgun (WGS) entry which is preliminary data.</text>
</comment>
<keyword evidence="1 2" id="KW-0349">Heme</keyword>
<dbReference type="GO" id="GO:0016705">
    <property type="term" value="F:oxidoreductase activity, acting on paired donors, with incorporation or reduction of molecular oxygen"/>
    <property type="evidence" value="ECO:0007669"/>
    <property type="project" value="InterPro"/>
</dbReference>
<protein>
    <recommendedName>
        <fullName evidence="5">Cytochrome P450</fullName>
    </recommendedName>
</protein>
<accession>A0A811MQE2</accession>
<dbReference type="InterPro" id="IPR002401">
    <property type="entry name" value="Cyt_P450_E_grp-I"/>
</dbReference>
<organism evidence="3 4">
    <name type="scientific">Miscanthus lutarioriparius</name>
    <dbReference type="NCBI Taxonomy" id="422564"/>
    <lineage>
        <taxon>Eukaryota</taxon>
        <taxon>Viridiplantae</taxon>
        <taxon>Streptophyta</taxon>
        <taxon>Embryophyta</taxon>
        <taxon>Tracheophyta</taxon>
        <taxon>Spermatophyta</taxon>
        <taxon>Magnoliopsida</taxon>
        <taxon>Liliopsida</taxon>
        <taxon>Poales</taxon>
        <taxon>Poaceae</taxon>
        <taxon>PACMAD clade</taxon>
        <taxon>Panicoideae</taxon>
        <taxon>Andropogonodae</taxon>
        <taxon>Andropogoneae</taxon>
        <taxon>Saccharinae</taxon>
        <taxon>Miscanthus</taxon>
    </lineage>
</organism>
<comment type="similarity">
    <text evidence="2">Belongs to the cytochrome P450 family.</text>
</comment>
<dbReference type="PRINTS" id="PR00463">
    <property type="entry name" value="EP450I"/>
</dbReference>
<dbReference type="SUPFAM" id="SSF48264">
    <property type="entry name" value="Cytochrome P450"/>
    <property type="match status" value="1"/>
</dbReference>
<evidence type="ECO:0000256" key="2">
    <source>
        <dbReference type="RuleBase" id="RU000461"/>
    </source>
</evidence>
<keyword evidence="4" id="KW-1185">Reference proteome</keyword>
<dbReference type="OrthoDB" id="594634at2759"/>